<dbReference type="Proteomes" id="UP001566132">
    <property type="component" value="Unassembled WGS sequence"/>
</dbReference>
<reference evidence="1 2" key="1">
    <citation type="submission" date="2024-05" db="EMBL/GenBank/DDBJ databases">
        <title>Genetic variation in Jamaican populations of the coffee berry borer (Hypothenemus hampei).</title>
        <authorList>
            <person name="Errbii M."/>
            <person name="Myrie A."/>
        </authorList>
    </citation>
    <scope>NUCLEOTIDE SEQUENCE [LARGE SCALE GENOMIC DNA]</scope>
    <source>
        <strain evidence="1">JA-Hopewell-2020-01-JO</strain>
        <tissue evidence="1">Whole body</tissue>
    </source>
</reference>
<dbReference type="AlphaFoldDB" id="A0ABD1E0R5"/>
<comment type="caution">
    <text evidence="1">The sequence shown here is derived from an EMBL/GenBank/DDBJ whole genome shotgun (WGS) entry which is preliminary data.</text>
</comment>
<sequence length="92" mass="10477">MFAFADIQRIGLKIISEIEIDDIYDEETEEWTLIDDVITTQLPSHLRCLPIRCSKGYFGFLVHTRVFNLCKSSTSSIDDGSTFGSNLRNQAE</sequence>
<keyword evidence="2" id="KW-1185">Reference proteome</keyword>
<organism evidence="1 2">
    <name type="scientific">Hypothenemus hampei</name>
    <name type="common">Coffee berry borer</name>
    <dbReference type="NCBI Taxonomy" id="57062"/>
    <lineage>
        <taxon>Eukaryota</taxon>
        <taxon>Metazoa</taxon>
        <taxon>Ecdysozoa</taxon>
        <taxon>Arthropoda</taxon>
        <taxon>Hexapoda</taxon>
        <taxon>Insecta</taxon>
        <taxon>Pterygota</taxon>
        <taxon>Neoptera</taxon>
        <taxon>Endopterygota</taxon>
        <taxon>Coleoptera</taxon>
        <taxon>Polyphaga</taxon>
        <taxon>Cucujiformia</taxon>
        <taxon>Curculionidae</taxon>
        <taxon>Scolytinae</taxon>
        <taxon>Hypothenemus</taxon>
    </lineage>
</organism>
<protein>
    <submittedName>
        <fullName evidence="1">Uncharacterized protein</fullName>
    </submittedName>
</protein>
<gene>
    <name evidence="1" type="ORF">ABEB36_015231</name>
</gene>
<name>A0ABD1E0R5_HYPHA</name>
<dbReference type="EMBL" id="JBDJPC010000015">
    <property type="protein sequence ID" value="KAL1488277.1"/>
    <property type="molecule type" value="Genomic_DNA"/>
</dbReference>
<accession>A0ABD1E0R5</accession>
<proteinExistence type="predicted"/>
<evidence type="ECO:0000313" key="1">
    <source>
        <dbReference type="EMBL" id="KAL1488277.1"/>
    </source>
</evidence>
<evidence type="ECO:0000313" key="2">
    <source>
        <dbReference type="Proteomes" id="UP001566132"/>
    </source>
</evidence>